<dbReference type="Proteomes" id="UP001595833">
    <property type="component" value="Unassembled WGS sequence"/>
</dbReference>
<feature type="transmembrane region" description="Helical" evidence="1">
    <location>
        <begin position="259"/>
        <end position="279"/>
    </location>
</feature>
<dbReference type="RefSeq" id="WP_344040871.1">
    <property type="nucleotide sequence ID" value="NZ_BAAAKE010000025.1"/>
</dbReference>
<feature type="transmembrane region" description="Helical" evidence="1">
    <location>
        <begin position="155"/>
        <end position="177"/>
    </location>
</feature>
<feature type="transmembrane region" description="Helical" evidence="1">
    <location>
        <begin position="184"/>
        <end position="212"/>
    </location>
</feature>
<reference evidence="3" key="1">
    <citation type="journal article" date="2019" name="Int. J. Syst. Evol. Microbiol.">
        <title>The Global Catalogue of Microorganisms (GCM) 10K type strain sequencing project: providing services to taxonomists for standard genome sequencing and annotation.</title>
        <authorList>
            <consortium name="The Broad Institute Genomics Platform"/>
            <consortium name="The Broad Institute Genome Sequencing Center for Infectious Disease"/>
            <person name="Wu L."/>
            <person name="Ma J."/>
        </authorList>
    </citation>
    <scope>NUCLEOTIDE SEQUENCE [LARGE SCALE GENOMIC DNA]</scope>
    <source>
        <strain evidence="3">KCTC 12848</strain>
    </source>
</reference>
<comment type="caution">
    <text evidence="2">The sequence shown here is derived from an EMBL/GenBank/DDBJ whole genome shotgun (WGS) entry which is preliminary data.</text>
</comment>
<proteinExistence type="predicted"/>
<sequence>MFLLLLGAGLLAHVVMYLVTRPRYLTLSFAPALGLRLPRPLFTALQVAGIPVFLVLLATGDRVAGVLALAVYACWVGAQNLRISNHLWLAFLGAAVLVFLPPAEQVTAARLLLGCVYLISGLVKCNRAFLFSETSVGRFVLADGLDKVRLRSPRWFAVTSPFVVVLAELGSGVALLADRGVLAAFLACVALHFFFGVVGNYHFSLVCLAFWYQATGAHLPLGELLGGGHLVVLGVAAVPAVAAYSVVRRVLRSGPRFAAGLSVTVVLTAVYGMAAVAVWRSISAPGGEPGAWGAGPVVVLVVVVANFALLLLGVKSEWAFAMFSNVRPYSNARVFGYRPPWRTTYFRVSWEGGSPEDASGAVPEHVLDQLRDGRHVVSGPVAGELARIAREVGADVRLVPLVFDDAAQSFVDDPRAGAPARGGPILVAPIINVDPAAVHAG</sequence>
<feature type="transmembrane region" description="Helical" evidence="1">
    <location>
        <begin position="224"/>
        <end position="247"/>
    </location>
</feature>
<feature type="transmembrane region" description="Helical" evidence="1">
    <location>
        <begin position="291"/>
        <end position="314"/>
    </location>
</feature>
<feature type="transmembrane region" description="Helical" evidence="1">
    <location>
        <begin position="87"/>
        <end position="104"/>
    </location>
</feature>
<evidence type="ECO:0008006" key="4">
    <source>
        <dbReference type="Google" id="ProtNLM"/>
    </source>
</evidence>
<organism evidence="2 3">
    <name type="scientific">Saccharothrix xinjiangensis</name>
    <dbReference type="NCBI Taxonomy" id="204798"/>
    <lineage>
        <taxon>Bacteria</taxon>
        <taxon>Bacillati</taxon>
        <taxon>Actinomycetota</taxon>
        <taxon>Actinomycetes</taxon>
        <taxon>Pseudonocardiales</taxon>
        <taxon>Pseudonocardiaceae</taxon>
        <taxon>Saccharothrix</taxon>
    </lineage>
</organism>
<dbReference type="EMBL" id="JBHSJB010000017">
    <property type="protein sequence ID" value="MFC5055824.1"/>
    <property type="molecule type" value="Genomic_DNA"/>
</dbReference>
<feature type="transmembrane region" description="Helical" evidence="1">
    <location>
        <begin position="40"/>
        <end position="58"/>
    </location>
</feature>
<name>A0ABV9Y265_9PSEU</name>
<keyword evidence="3" id="KW-1185">Reference proteome</keyword>
<keyword evidence="1" id="KW-1133">Transmembrane helix</keyword>
<accession>A0ABV9Y265</accession>
<evidence type="ECO:0000313" key="3">
    <source>
        <dbReference type="Proteomes" id="UP001595833"/>
    </source>
</evidence>
<keyword evidence="1" id="KW-0812">Transmembrane</keyword>
<protein>
    <recommendedName>
        <fullName evidence="4">Vitamin K-dependent gamma-carboxylase-like protein</fullName>
    </recommendedName>
</protein>
<evidence type="ECO:0000313" key="2">
    <source>
        <dbReference type="EMBL" id="MFC5055824.1"/>
    </source>
</evidence>
<keyword evidence="1" id="KW-0472">Membrane</keyword>
<evidence type="ECO:0000256" key="1">
    <source>
        <dbReference type="SAM" id="Phobius"/>
    </source>
</evidence>
<gene>
    <name evidence="2" type="ORF">ACFPFM_18945</name>
</gene>